<dbReference type="SUPFAM" id="SSF75169">
    <property type="entry name" value="DsrEFH-like"/>
    <property type="match status" value="1"/>
</dbReference>
<dbReference type="Gene3D" id="3.40.1260.10">
    <property type="entry name" value="DsrEFH-like"/>
    <property type="match status" value="1"/>
</dbReference>
<protein>
    <submittedName>
        <fullName evidence="1">Uncharacterized protein</fullName>
    </submittedName>
</protein>
<evidence type="ECO:0000313" key="1">
    <source>
        <dbReference type="EMBL" id="RUO81255.1"/>
    </source>
</evidence>
<gene>
    <name evidence="1" type="ORF">CWI84_00370</name>
</gene>
<comment type="caution">
    <text evidence="1">The sequence shown here is derived from an EMBL/GenBank/DDBJ whole genome shotgun (WGS) entry which is preliminary data.</text>
</comment>
<dbReference type="OrthoDB" id="6237968at2"/>
<name>A0A432ZTJ2_9GAMM</name>
<dbReference type="EMBL" id="PIQH01000001">
    <property type="protein sequence ID" value="RUO81255.1"/>
    <property type="molecule type" value="Genomic_DNA"/>
</dbReference>
<dbReference type="Proteomes" id="UP000287996">
    <property type="component" value="Unassembled WGS sequence"/>
</dbReference>
<accession>A0A432ZTJ2</accession>
<evidence type="ECO:0000313" key="2">
    <source>
        <dbReference type="Proteomes" id="UP000287996"/>
    </source>
</evidence>
<proteinExistence type="predicted"/>
<organism evidence="1 2">
    <name type="scientific">Idiomarina tyrosinivorans</name>
    <dbReference type="NCBI Taxonomy" id="1445662"/>
    <lineage>
        <taxon>Bacteria</taxon>
        <taxon>Pseudomonadati</taxon>
        <taxon>Pseudomonadota</taxon>
        <taxon>Gammaproteobacteria</taxon>
        <taxon>Alteromonadales</taxon>
        <taxon>Idiomarinaceae</taxon>
        <taxon>Idiomarina</taxon>
    </lineage>
</organism>
<dbReference type="RefSeq" id="WP_126840601.1">
    <property type="nucleotide sequence ID" value="NZ_PIQH01000001.1"/>
</dbReference>
<reference evidence="1 2" key="1">
    <citation type="journal article" date="2011" name="Front. Microbiol.">
        <title>Genomic signatures of strain selection and enhancement in Bacillus atrophaeus var. globigii, a historical biowarfare simulant.</title>
        <authorList>
            <person name="Gibbons H.S."/>
            <person name="Broomall S.M."/>
            <person name="McNew L.A."/>
            <person name="Daligault H."/>
            <person name="Chapman C."/>
            <person name="Bruce D."/>
            <person name="Karavis M."/>
            <person name="Krepps M."/>
            <person name="McGregor P.A."/>
            <person name="Hong C."/>
            <person name="Park K.H."/>
            <person name="Akmal A."/>
            <person name="Feldman A."/>
            <person name="Lin J.S."/>
            <person name="Chang W.E."/>
            <person name="Higgs B.W."/>
            <person name="Demirev P."/>
            <person name="Lindquist J."/>
            <person name="Liem A."/>
            <person name="Fochler E."/>
            <person name="Read T.D."/>
            <person name="Tapia R."/>
            <person name="Johnson S."/>
            <person name="Bishop-Lilly K.A."/>
            <person name="Detter C."/>
            <person name="Han C."/>
            <person name="Sozhamannan S."/>
            <person name="Rosenzweig C.N."/>
            <person name="Skowronski E.W."/>
        </authorList>
    </citation>
    <scope>NUCLEOTIDE SEQUENCE [LARGE SCALE GENOMIC DNA]</scope>
    <source>
        <strain evidence="1 2">CC-PW-9</strain>
    </source>
</reference>
<keyword evidence="2" id="KW-1185">Reference proteome</keyword>
<dbReference type="InterPro" id="IPR027396">
    <property type="entry name" value="DsrEFH-like"/>
</dbReference>
<dbReference type="AlphaFoldDB" id="A0A432ZTJ2"/>
<sequence>MEKSLAIVTYCAPYSAAAREALDALFAAASLDIPVQWFVAESSMAMLIEHGDTHVLGQRSRQKKLKMLALFEIAAPVVIESAIDSQQTPLLCDVERCSAEQWRAQLAKYSKVLQFL</sequence>